<dbReference type="AlphaFoldDB" id="A0A518VC85"/>
<evidence type="ECO:0000313" key="1">
    <source>
        <dbReference type="EMBL" id="QDX94601.1"/>
    </source>
</evidence>
<gene>
    <name evidence="1" type="ORF">EEL30_21385</name>
</gene>
<dbReference type="EMBL" id="CP033464">
    <property type="protein sequence ID" value="QDX94601.1"/>
    <property type="molecule type" value="Genomic_DNA"/>
</dbReference>
<reference evidence="1 2" key="1">
    <citation type="submission" date="2018-11" db="EMBL/GenBank/DDBJ databases">
        <title>Phylogenetic determinants of toxin gene distribution in genomes of Brevibacillus laterosporus.</title>
        <authorList>
            <person name="Glare T.R."/>
            <person name="Durrant A."/>
            <person name="Berry C."/>
            <person name="Palma L."/>
            <person name="Ormskirk M."/>
            <person name="Cox M.O."/>
        </authorList>
    </citation>
    <scope>NUCLEOTIDE SEQUENCE [LARGE SCALE GENOMIC DNA]</scope>
    <source>
        <strain evidence="1 2">1821L</strain>
    </source>
</reference>
<name>A0A518VC85_BRELA</name>
<organism evidence="1 2">
    <name type="scientific">Brevibacillus laterosporus</name>
    <name type="common">Bacillus laterosporus</name>
    <dbReference type="NCBI Taxonomy" id="1465"/>
    <lineage>
        <taxon>Bacteria</taxon>
        <taxon>Bacillati</taxon>
        <taxon>Bacillota</taxon>
        <taxon>Bacilli</taxon>
        <taxon>Bacillales</taxon>
        <taxon>Paenibacillaceae</taxon>
        <taxon>Brevibacillus</taxon>
    </lineage>
</organism>
<dbReference type="Proteomes" id="UP000319432">
    <property type="component" value="Chromosome"/>
</dbReference>
<proteinExistence type="predicted"/>
<keyword evidence="2" id="KW-1185">Reference proteome</keyword>
<protein>
    <submittedName>
        <fullName evidence="1">Uncharacterized protein</fullName>
    </submittedName>
</protein>
<sequence>MTLTEIHSEYKKLNKLIDTYRGKKFLLDGSVIGLHGEIQCKVECIDMAEDSVGLVFYSPEEGYDEKDQWAVEWITISTLERHAKWLE</sequence>
<evidence type="ECO:0000313" key="2">
    <source>
        <dbReference type="Proteomes" id="UP000319432"/>
    </source>
</evidence>
<accession>A0A518VC85</accession>
<dbReference type="OrthoDB" id="9964632at2"/>